<reference evidence="5 6" key="1">
    <citation type="journal article" date="2007" name="Int. J. Syst. Evol. Microbiol.">
        <title>Paenibacillus ginsengarvi sp. nov., isolated from soil from ginseng cultivation.</title>
        <authorList>
            <person name="Yoon M.H."/>
            <person name="Ten L.N."/>
            <person name="Im W.T."/>
        </authorList>
    </citation>
    <scope>NUCLEOTIDE SEQUENCE [LARGE SCALE GENOMIC DNA]</scope>
    <source>
        <strain evidence="5 6">KCTC 13059</strain>
    </source>
</reference>
<comment type="caution">
    <text evidence="5">The sequence shown here is derived from an EMBL/GenBank/DDBJ whole genome shotgun (WGS) entry which is preliminary data.</text>
</comment>
<dbReference type="GO" id="GO:0003700">
    <property type="term" value="F:DNA-binding transcription factor activity"/>
    <property type="evidence" value="ECO:0007669"/>
    <property type="project" value="InterPro"/>
</dbReference>
<proteinExistence type="predicted"/>
<feature type="domain" description="HTH araC/xylS-type" evidence="4">
    <location>
        <begin position="168"/>
        <end position="266"/>
    </location>
</feature>
<evidence type="ECO:0000256" key="1">
    <source>
        <dbReference type="ARBA" id="ARBA00023015"/>
    </source>
</evidence>
<protein>
    <submittedName>
        <fullName evidence="5">AraC family transcriptional regulator</fullName>
    </submittedName>
</protein>
<dbReference type="PROSITE" id="PS01124">
    <property type="entry name" value="HTH_ARAC_FAMILY_2"/>
    <property type="match status" value="1"/>
</dbReference>
<evidence type="ECO:0000313" key="5">
    <source>
        <dbReference type="EMBL" id="RKN62897.1"/>
    </source>
</evidence>
<dbReference type="InterPro" id="IPR037923">
    <property type="entry name" value="HTH-like"/>
</dbReference>
<dbReference type="PRINTS" id="PR00032">
    <property type="entry name" value="HTHARAC"/>
</dbReference>
<dbReference type="SUPFAM" id="SSF46689">
    <property type="entry name" value="Homeodomain-like"/>
    <property type="match status" value="2"/>
</dbReference>
<evidence type="ECO:0000313" key="6">
    <source>
        <dbReference type="Proteomes" id="UP000282311"/>
    </source>
</evidence>
<dbReference type="SMART" id="SM00342">
    <property type="entry name" value="HTH_ARAC"/>
    <property type="match status" value="1"/>
</dbReference>
<dbReference type="RefSeq" id="WP_120751866.1">
    <property type="nucleotide sequence ID" value="NZ_RBAH01000047.1"/>
</dbReference>
<dbReference type="PANTHER" id="PTHR43280">
    <property type="entry name" value="ARAC-FAMILY TRANSCRIPTIONAL REGULATOR"/>
    <property type="match status" value="1"/>
</dbReference>
<evidence type="ECO:0000256" key="3">
    <source>
        <dbReference type="ARBA" id="ARBA00023163"/>
    </source>
</evidence>
<dbReference type="PROSITE" id="PS00041">
    <property type="entry name" value="HTH_ARAC_FAMILY_1"/>
    <property type="match status" value="1"/>
</dbReference>
<evidence type="ECO:0000259" key="4">
    <source>
        <dbReference type="PROSITE" id="PS01124"/>
    </source>
</evidence>
<dbReference type="InterPro" id="IPR018060">
    <property type="entry name" value="HTH_AraC"/>
</dbReference>
<dbReference type="InterPro" id="IPR020449">
    <property type="entry name" value="Tscrpt_reg_AraC-type_HTH"/>
</dbReference>
<keyword evidence="2" id="KW-0238">DNA-binding</keyword>
<dbReference type="Pfam" id="PF02311">
    <property type="entry name" value="AraC_binding"/>
    <property type="match status" value="1"/>
</dbReference>
<dbReference type="SUPFAM" id="SSF51215">
    <property type="entry name" value="Regulatory protein AraC"/>
    <property type="match status" value="1"/>
</dbReference>
<dbReference type="Pfam" id="PF12833">
    <property type="entry name" value="HTH_18"/>
    <property type="match status" value="1"/>
</dbReference>
<organism evidence="5 6">
    <name type="scientific">Paenibacillus ginsengarvi</name>
    <dbReference type="NCBI Taxonomy" id="400777"/>
    <lineage>
        <taxon>Bacteria</taxon>
        <taxon>Bacillati</taxon>
        <taxon>Bacillota</taxon>
        <taxon>Bacilli</taxon>
        <taxon>Bacillales</taxon>
        <taxon>Paenibacillaceae</taxon>
        <taxon>Paenibacillus</taxon>
    </lineage>
</organism>
<sequence>MEKTDRKERCLVLTLHSAYYDDSIPNWRMPSVTVGQHILVLVVQGKVAYRINHEDIGAEKGDLLYIPIGTVRSAENGEPVPHRKYSALFHHSCPPGVVPLFDNNVFTKKRISNIDYVAKRFEALHREWQEEKPMYPFIASGILQELAGIASRATEMTDISPTKWMLAEKMQRHIREHYREPLNVGEMAQLIQRSPNYAISLFKEVTGQTPVKYMQQLRIAEARNLLVGTDFTITEIADYLGFYDTSYFYKTFKKLTGLSPSAFVARREP</sequence>
<name>A0A3B0AUE6_9BACL</name>
<dbReference type="InterPro" id="IPR003313">
    <property type="entry name" value="AraC-bd"/>
</dbReference>
<evidence type="ECO:0000256" key="2">
    <source>
        <dbReference type="ARBA" id="ARBA00023125"/>
    </source>
</evidence>
<dbReference type="Proteomes" id="UP000282311">
    <property type="component" value="Unassembled WGS sequence"/>
</dbReference>
<dbReference type="EMBL" id="RBAH01000047">
    <property type="protein sequence ID" value="RKN62897.1"/>
    <property type="molecule type" value="Genomic_DNA"/>
</dbReference>
<dbReference type="AlphaFoldDB" id="A0A3B0AUE6"/>
<keyword evidence="6" id="KW-1185">Reference proteome</keyword>
<dbReference type="GO" id="GO:0043565">
    <property type="term" value="F:sequence-specific DNA binding"/>
    <property type="evidence" value="ECO:0007669"/>
    <property type="project" value="InterPro"/>
</dbReference>
<keyword evidence="3" id="KW-0804">Transcription</keyword>
<dbReference type="Gene3D" id="1.10.10.60">
    <property type="entry name" value="Homeodomain-like"/>
    <property type="match status" value="2"/>
</dbReference>
<gene>
    <name evidence="5" type="ORF">D7M11_34775</name>
</gene>
<keyword evidence="1" id="KW-0805">Transcription regulation</keyword>
<dbReference type="InterPro" id="IPR009057">
    <property type="entry name" value="Homeodomain-like_sf"/>
</dbReference>
<dbReference type="PANTHER" id="PTHR43280:SF2">
    <property type="entry name" value="HTH-TYPE TRANSCRIPTIONAL REGULATOR EXSA"/>
    <property type="match status" value="1"/>
</dbReference>
<accession>A0A3B0AUE6</accession>
<dbReference type="InterPro" id="IPR018062">
    <property type="entry name" value="HTH_AraC-typ_CS"/>
</dbReference>
<dbReference type="OrthoDB" id="345425at2"/>